<dbReference type="NCBIfam" id="TIGR00576">
    <property type="entry name" value="dut"/>
    <property type="match status" value="1"/>
</dbReference>
<comment type="catalytic activity">
    <reaction evidence="6">
        <text>dUTP + H2O = dUMP + diphosphate + H(+)</text>
        <dbReference type="Rhea" id="RHEA:10248"/>
        <dbReference type="ChEBI" id="CHEBI:15377"/>
        <dbReference type="ChEBI" id="CHEBI:15378"/>
        <dbReference type="ChEBI" id="CHEBI:33019"/>
        <dbReference type="ChEBI" id="CHEBI:61555"/>
        <dbReference type="ChEBI" id="CHEBI:246422"/>
        <dbReference type="EC" id="3.6.1.23"/>
    </reaction>
</comment>
<evidence type="ECO:0000313" key="8">
    <source>
        <dbReference type="EMBL" id="KCZ79754.1"/>
    </source>
</evidence>
<evidence type="ECO:0000256" key="1">
    <source>
        <dbReference type="ARBA" id="ARBA00005142"/>
    </source>
</evidence>
<dbReference type="InterPro" id="IPR033704">
    <property type="entry name" value="dUTPase_trimeric"/>
</dbReference>
<comment type="subunit">
    <text evidence="3 6">Homotrimer.</text>
</comment>
<dbReference type="GO" id="GO:0046081">
    <property type="term" value="P:dUTP catabolic process"/>
    <property type="evidence" value="ECO:0007669"/>
    <property type="project" value="UniProtKB-UniRule"/>
</dbReference>
<dbReference type="Gene3D" id="2.70.40.10">
    <property type="match status" value="1"/>
</dbReference>
<comment type="cofactor">
    <cofactor evidence="6">
        <name>Mg(2+)</name>
        <dbReference type="ChEBI" id="CHEBI:18420"/>
    </cofactor>
</comment>
<comment type="pathway">
    <text evidence="1 6">Pyrimidine metabolism; dUMP biosynthesis; dUMP from dCTP (dUTP route): step 2/2.</text>
</comment>
<dbReference type="Pfam" id="PF00692">
    <property type="entry name" value="dUTPase"/>
    <property type="match status" value="1"/>
</dbReference>
<accession>A0A059EYD1</accession>
<evidence type="ECO:0000256" key="3">
    <source>
        <dbReference type="ARBA" id="ARBA00011233"/>
    </source>
</evidence>
<evidence type="ECO:0000313" key="9">
    <source>
        <dbReference type="Proteomes" id="UP000030655"/>
    </source>
</evidence>
<dbReference type="GO" id="GO:0004170">
    <property type="term" value="F:dUTP diphosphatase activity"/>
    <property type="evidence" value="ECO:0007669"/>
    <property type="project" value="UniProtKB-UniRule"/>
</dbReference>
<comment type="similarity">
    <text evidence="2 6">Belongs to the dUTPase family.</text>
</comment>
<dbReference type="CDD" id="cd07557">
    <property type="entry name" value="trimeric_dUTPase"/>
    <property type="match status" value="1"/>
</dbReference>
<evidence type="ECO:0000259" key="7">
    <source>
        <dbReference type="Pfam" id="PF00692"/>
    </source>
</evidence>
<proteinExistence type="inferred from homology"/>
<evidence type="ECO:0000256" key="4">
    <source>
        <dbReference type="ARBA" id="ARBA00022801"/>
    </source>
</evidence>
<comment type="function">
    <text evidence="6">Involved in nucleotide metabolism via production of dUMP, the immediate precursor of thymidine nucleotides, and decreases the intracellular concentration of dUTP so that uracil cannot be incorporated into DNA.</text>
</comment>
<dbReference type="PANTHER" id="PTHR11241">
    <property type="entry name" value="DEOXYURIDINE 5'-TRIPHOSPHATE NUCLEOTIDOHYDROLASE"/>
    <property type="match status" value="1"/>
</dbReference>
<keyword evidence="5 6" id="KW-0546">Nucleotide metabolism</keyword>
<keyword evidence="6" id="KW-0460">Magnesium</keyword>
<organism evidence="8 9">
    <name type="scientific">Anncaliia algerae PRA339</name>
    <dbReference type="NCBI Taxonomy" id="1288291"/>
    <lineage>
        <taxon>Eukaryota</taxon>
        <taxon>Fungi</taxon>
        <taxon>Fungi incertae sedis</taxon>
        <taxon>Microsporidia</taxon>
        <taxon>Tubulinosematoidea</taxon>
        <taxon>Tubulinosematidae</taxon>
        <taxon>Anncaliia</taxon>
    </lineage>
</organism>
<dbReference type="AlphaFoldDB" id="A0A059EYD1"/>
<keyword evidence="4 6" id="KW-0378">Hydrolase</keyword>
<dbReference type="EC" id="3.6.1.23" evidence="6"/>
<name>A0A059EYD1_9MICR</name>
<dbReference type="OrthoDB" id="10261072at2759"/>
<dbReference type="HOGENOM" id="CLU_068508_2_1_1"/>
<dbReference type="InterPro" id="IPR008181">
    <property type="entry name" value="dUTPase"/>
</dbReference>
<dbReference type="VEuPathDB" id="MicrosporidiaDB:H312_02837"/>
<dbReference type="PANTHER" id="PTHR11241:SF0">
    <property type="entry name" value="DEOXYURIDINE 5'-TRIPHOSPHATE NUCLEOTIDOHYDROLASE"/>
    <property type="match status" value="1"/>
</dbReference>
<dbReference type="EMBL" id="KK365232">
    <property type="protein sequence ID" value="KCZ79754.1"/>
    <property type="molecule type" value="Genomic_DNA"/>
</dbReference>
<reference evidence="8 9" key="2">
    <citation type="submission" date="2014-03" db="EMBL/GenBank/DDBJ databases">
        <title>The Genome Sequence of Anncaliia algerae insect isolate PRA339.</title>
        <authorList>
            <consortium name="The Broad Institute Genome Sequencing Platform"/>
            <consortium name="The Broad Institute Genome Sequencing Center for Infectious Disease"/>
            <person name="Cuomo C."/>
            <person name="Becnel J."/>
            <person name="Sanscrainte N."/>
            <person name="Walker B."/>
            <person name="Young S.K."/>
            <person name="Zeng Q."/>
            <person name="Gargeya S."/>
            <person name="Fitzgerald M."/>
            <person name="Haas B."/>
            <person name="Abouelleil A."/>
            <person name="Alvarado L."/>
            <person name="Arachchi H.M."/>
            <person name="Berlin A.M."/>
            <person name="Chapman S.B."/>
            <person name="Dewar J."/>
            <person name="Goldberg J."/>
            <person name="Griggs A."/>
            <person name="Gujja S."/>
            <person name="Hansen M."/>
            <person name="Howarth C."/>
            <person name="Imamovic A."/>
            <person name="Larimer J."/>
            <person name="McCowan C."/>
            <person name="Murphy C."/>
            <person name="Neiman D."/>
            <person name="Pearson M."/>
            <person name="Priest M."/>
            <person name="Roberts A."/>
            <person name="Saif S."/>
            <person name="Shea T."/>
            <person name="Sisk P."/>
            <person name="Sykes S."/>
            <person name="Wortman J."/>
            <person name="Nusbaum C."/>
            <person name="Birren B."/>
        </authorList>
    </citation>
    <scope>NUCLEOTIDE SEQUENCE [LARGE SCALE GENOMIC DNA]</scope>
    <source>
        <strain evidence="8 9">PRA339</strain>
    </source>
</reference>
<dbReference type="STRING" id="1288291.A0A059EYD1"/>
<evidence type="ECO:0000256" key="2">
    <source>
        <dbReference type="ARBA" id="ARBA00006581"/>
    </source>
</evidence>
<dbReference type="GO" id="GO:0006226">
    <property type="term" value="P:dUMP biosynthetic process"/>
    <property type="evidence" value="ECO:0007669"/>
    <property type="project" value="UniProtKB-UniRule"/>
</dbReference>
<sequence length="144" mass="15763">MSNNKVFYKKIYQDALVPEKHSAGAAAYDIHSYESTTIGPKEIKTIKTGLELTIPMDCKAQIFSRSGLAAKYTIVTLGDHISPGETKELTVTIENKGKDVFVIKKGERIAQLVLLSVYNGILTEANELSETERGEKGWGSTGIL</sequence>
<evidence type="ECO:0000256" key="6">
    <source>
        <dbReference type="RuleBase" id="RU367024"/>
    </source>
</evidence>
<dbReference type="UniPathway" id="UPA00610">
    <property type="reaction ID" value="UER00666"/>
</dbReference>
<dbReference type="GO" id="GO:0000287">
    <property type="term" value="F:magnesium ion binding"/>
    <property type="evidence" value="ECO:0007669"/>
    <property type="project" value="UniProtKB-UniRule"/>
</dbReference>
<dbReference type="Proteomes" id="UP000030655">
    <property type="component" value="Unassembled WGS sequence"/>
</dbReference>
<dbReference type="InterPro" id="IPR036157">
    <property type="entry name" value="dUTPase-like_sf"/>
</dbReference>
<dbReference type="InterPro" id="IPR029054">
    <property type="entry name" value="dUTPase-like"/>
</dbReference>
<gene>
    <name evidence="8" type="ORF">H312_02837</name>
</gene>
<dbReference type="SUPFAM" id="SSF51283">
    <property type="entry name" value="dUTPase-like"/>
    <property type="match status" value="1"/>
</dbReference>
<evidence type="ECO:0000256" key="5">
    <source>
        <dbReference type="ARBA" id="ARBA00023080"/>
    </source>
</evidence>
<protein>
    <recommendedName>
        <fullName evidence="6">Deoxyuridine 5'-triphosphate nucleotidohydrolase</fullName>
        <shortName evidence="6">dUTPase</shortName>
        <ecNumber evidence="6">3.6.1.23</ecNumber>
    </recommendedName>
    <alternativeName>
        <fullName evidence="6">dUTP pyrophosphatase</fullName>
    </alternativeName>
</protein>
<keyword evidence="6" id="KW-0479">Metal-binding</keyword>
<feature type="domain" description="dUTPase-like" evidence="7">
    <location>
        <begin position="16"/>
        <end position="142"/>
    </location>
</feature>
<reference evidence="9" key="1">
    <citation type="submission" date="2013-02" db="EMBL/GenBank/DDBJ databases">
        <authorList>
            <consortium name="The Broad Institute Genome Sequencing Platform"/>
            <person name="Cuomo C."/>
            <person name="Becnel J."/>
            <person name="Sanscrainte N."/>
            <person name="Walker B."/>
            <person name="Young S.K."/>
            <person name="Zeng Q."/>
            <person name="Gargeya S."/>
            <person name="Fitzgerald M."/>
            <person name="Haas B."/>
            <person name="Abouelleil A."/>
            <person name="Alvarado L."/>
            <person name="Arachchi H.M."/>
            <person name="Berlin A.M."/>
            <person name="Chapman S.B."/>
            <person name="Dewar J."/>
            <person name="Goldberg J."/>
            <person name="Griggs A."/>
            <person name="Gujja S."/>
            <person name="Hansen M."/>
            <person name="Howarth C."/>
            <person name="Imamovic A."/>
            <person name="Larimer J."/>
            <person name="McCowan C."/>
            <person name="Murphy C."/>
            <person name="Neiman D."/>
            <person name="Pearson M."/>
            <person name="Priest M."/>
            <person name="Roberts A."/>
            <person name="Saif S."/>
            <person name="Shea T."/>
            <person name="Sisk P."/>
            <person name="Sykes S."/>
            <person name="Wortman J."/>
            <person name="Nusbaum C."/>
            <person name="Birren B."/>
        </authorList>
    </citation>
    <scope>NUCLEOTIDE SEQUENCE [LARGE SCALE GENOMIC DNA]</scope>
    <source>
        <strain evidence="9">PRA339</strain>
    </source>
</reference>
<keyword evidence="9" id="KW-1185">Reference proteome</keyword>